<dbReference type="InterPro" id="IPR046357">
    <property type="entry name" value="PPIase_dom_sf"/>
</dbReference>
<protein>
    <recommendedName>
        <fullName evidence="2">PpiC domain-containing protein</fullName>
    </recommendedName>
</protein>
<feature type="coiled-coil region" evidence="1">
    <location>
        <begin position="186"/>
        <end position="213"/>
    </location>
</feature>
<evidence type="ECO:0000313" key="4">
    <source>
        <dbReference type="Proteomes" id="UP000077355"/>
    </source>
</evidence>
<dbReference type="InterPro" id="IPR027304">
    <property type="entry name" value="Trigger_fact/SurA_dom_sf"/>
</dbReference>
<dbReference type="PANTHER" id="PTHR47245">
    <property type="entry name" value="PEPTIDYLPROLYL ISOMERASE"/>
    <property type="match status" value="1"/>
</dbReference>
<gene>
    <name evidence="3" type="ORF">PBAT_14815</name>
</gene>
<sequence length="320" mass="36928">MKRVLLLFVSIVALASVVTAVFLISRDKSGIKDDTSSDVIARINGITVEASELKLILQLSGVRGGDNDIMKAEAMENLIMVKTAQQAAIDYGIMKDSSYTAFLKELNNENNRRAKALENKQVIYGPKEYSEQTYYDYRNASIINQLKSAWVTQELKITEKSLLDYYMKNRELLARKHDKMMVYKLVEPINENRQEAENRIREIQQRVKNESAFFNEFDYNSSTTGLTEFEIIDENNYKEISKYRSGYYSLITGLAEGEISRVIEENNSFLIAMVSDREKAGYKAFDEVREEVIQQYKDHSFETYIKQLASQSVIEFTEEE</sequence>
<dbReference type="SUPFAM" id="SSF109998">
    <property type="entry name" value="Triger factor/SurA peptide-binding domain-like"/>
    <property type="match status" value="1"/>
</dbReference>
<evidence type="ECO:0000256" key="1">
    <source>
        <dbReference type="SAM" id="Coils"/>
    </source>
</evidence>
<dbReference type="Proteomes" id="UP000077355">
    <property type="component" value="Unassembled WGS sequence"/>
</dbReference>
<evidence type="ECO:0000259" key="2">
    <source>
        <dbReference type="Pfam" id="PF13145"/>
    </source>
</evidence>
<dbReference type="RefSeq" id="WP_068650741.1">
    <property type="nucleotide sequence ID" value="NZ_CP043611.1"/>
</dbReference>
<proteinExistence type="predicted"/>
<dbReference type="GO" id="GO:0003755">
    <property type="term" value="F:peptidyl-prolyl cis-trans isomerase activity"/>
    <property type="evidence" value="ECO:0007669"/>
    <property type="project" value="InterPro"/>
</dbReference>
<comment type="caution">
    <text evidence="3">The sequence shown here is derived from an EMBL/GenBank/DDBJ whole genome shotgun (WGS) entry which is preliminary data.</text>
</comment>
<evidence type="ECO:0000313" key="3">
    <source>
        <dbReference type="EMBL" id="OAB44852.1"/>
    </source>
</evidence>
<organism evidence="3 4">
    <name type="scientific">Paenibacillus antarcticus</name>
    <dbReference type="NCBI Taxonomy" id="253703"/>
    <lineage>
        <taxon>Bacteria</taxon>
        <taxon>Bacillati</taxon>
        <taxon>Bacillota</taxon>
        <taxon>Bacilli</taxon>
        <taxon>Bacillales</taxon>
        <taxon>Paenibacillaceae</taxon>
        <taxon>Paenibacillus</taxon>
    </lineage>
</organism>
<dbReference type="Gene3D" id="3.10.50.40">
    <property type="match status" value="1"/>
</dbReference>
<dbReference type="EMBL" id="LVJI01000019">
    <property type="protein sequence ID" value="OAB44852.1"/>
    <property type="molecule type" value="Genomic_DNA"/>
</dbReference>
<dbReference type="Pfam" id="PF13145">
    <property type="entry name" value="Rotamase_2"/>
    <property type="match status" value="1"/>
</dbReference>
<dbReference type="AlphaFoldDB" id="A0A168MMQ4"/>
<name>A0A168MMQ4_9BACL</name>
<dbReference type="InterPro" id="IPR050245">
    <property type="entry name" value="PrsA_foldase"/>
</dbReference>
<accession>A0A168MMQ4</accession>
<reference evidence="3 4" key="1">
    <citation type="submission" date="2016-03" db="EMBL/GenBank/DDBJ databases">
        <title>Draft genome sequence of Paenibacillus antarcticus CECT 5836.</title>
        <authorList>
            <person name="Shin S.-K."/>
            <person name="Yi H."/>
        </authorList>
    </citation>
    <scope>NUCLEOTIDE SEQUENCE [LARGE SCALE GENOMIC DNA]</scope>
    <source>
        <strain evidence="3 4">CECT 5836</strain>
    </source>
</reference>
<keyword evidence="4" id="KW-1185">Reference proteome</keyword>
<dbReference type="PANTHER" id="PTHR47245:SF2">
    <property type="entry name" value="PEPTIDYL-PROLYL CIS-TRANS ISOMERASE HP_0175-RELATED"/>
    <property type="match status" value="1"/>
</dbReference>
<dbReference type="InterPro" id="IPR000297">
    <property type="entry name" value="PPIase_PpiC"/>
</dbReference>
<feature type="domain" description="PpiC" evidence="2">
    <location>
        <begin position="157"/>
        <end position="290"/>
    </location>
</feature>
<keyword evidence="1" id="KW-0175">Coiled coil</keyword>